<proteinExistence type="predicted"/>
<keyword evidence="2" id="KW-1185">Reference proteome</keyword>
<accession>A0A1X2I2B3</accession>
<evidence type="ECO:0000313" key="1">
    <source>
        <dbReference type="EMBL" id="ORZ07647.1"/>
    </source>
</evidence>
<reference evidence="1 2" key="1">
    <citation type="submission" date="2016-07" db="EMBL/GenBank/DDBJ databases">
        <title>Pervasive Adenine N6-methylation of Active Genes in Fungi.</title>
        <authorList>
            <consortium name="DOE Joint Genome Institute"/>
            <person name="Mondo S.J."/>
            <person name="Dannebaum R.O."/>
            <person name="Kuo R.C."/>
            <person name="Labutti K."/>
            <person name="Haridas S."/>
            <person name="Kuo A."/>
            <person name="Salamov A."/>
            <person name="Ahrendt S.R."/>
            <person name="Lipzen A."/>
            <person name="Sullivan W."/>
            <person name="Andreopoulos W.B."/>
            <person name="Clum A."/>
            <person name="Lindquist E."/>
            <person name="Daum C."/>
            <person name="Ramamoorthy G.K."/>
            <person name="Gryganskyi A."/>
            <person name="Culley D."/>
            <person name="Magnuson J.K."/>
            <person name="James T.Y."/>
            <person name="O'Malley M.A."/>
            <person name="Stajich J.E."/>
            <person name="Spatafora J.W."/>
            <person name="Visel A."/>
            <person name="Grigoriev I.V."/>
        </authorList>
    </citation>
    <scope>NUCLEOTIDE SEQUENCE [LARGE SCALE GENOMIC DNA]</scope>
    <source>
        <strain evidence="1 2">NRRL 1336</strain>
    </source>
</reference>
<sequence length="115" mass="13662">MKCPNVFIDKHIDINDTFPNSLFFTTRVINHWTFRHFLAWKSYDLVVPPPTVLQTLLAEYLLALQTLMENPALSQSLKIYLGRLSKYFKEQRVVRSYSNLSTSITYNNHHTKQRW</sequence>
<gene>
    <name evidence="1" type="ORF">BCR42DRAFT_425932</name>
</gene>
<dbReference type="AlphaFoldDB" id="A0A1X2I2B3"/>
<comment type="caution">
    <text evidence="1">The sequence shown here is derived from an EMBL/GenBank/DDBJ whole genome shotgun (WGS) entry which is preliminary data.</text>
</comment>
<protein>
    <submittedName>
        <fullName evidence="1">Uncharacterized protein</fullName>
    </submittedName>
</protein>
<organism evidence="1 2">
    <name type="scientific">Absidia repens</name>
    <dbReference type="NCBI Taxonomy" id="90262"/>
    <lineage>
        <taxon>Eukaryota</taxon>
        <taxon>Fungi</taxon>
        <taxon>Fungi incertae sedis</taxon>
        <taxon>Mucoromycota</taxon>
        <taxon>Mucoromycotina</taxon>
        <taxon>Mucoromycetes</taxon>
        <taxon>Mucorales</taxon>
        <taxon>Cunninghamellaceae</taxon>
        <taxon>Absidia</taxon>
    </lineage>
</organism>
<dbReference type="EMBL" id="MCGE01000034">
    <property type="protein sequence ID" value="ORZ07647.1"/>
    <property type="molecule type" value="Genomic_DNA"/>
</dbReference>
<evidence type="ECO:0000313" key="2">
    <source>
        <dbReference type="Proteomes" id="UP000193560"/>
    </source>
</evidence>
<name>A0A1X2I2B3_9FUNG</name>
<dbReference type="Proteomes" id="UP000193560">
    <property type="component" value="Unassembled WGS sequence"/>
</dbReference>